<comment type="caution">
    <text evidence="1">The sequence shown here is derived from an EMBL/GenBank/DDBJ whole genome shotgun (WGS) entry which is preliminary data.</text>
</comment>
<proteinExistence type="predicted"/>
<organism evidence="1 2">
    <name type="scientific">Microbacterium foliorum</name>
    <dbReference type="NCBI Taxonomy" id="104336"/>
    <lineage>
        <taxon>Bacteria</taxon>
        <taxon>Bacillati</taxon>
        <taxon>Actinomycetota</taxon>
        <taxon>Actinomycetes</taxon>
        <taxon>Micrococcales</taxon>
        <taxon>Microbacteriaceae</taxon>
        <taxon>Microbacterium</taxon>
    </lineage>
</organism>
<evidence type="ECO:0000313" key="1">
    <source>
        <dbReference type="EMBL" id="KJL21736.1"/>
    </source>
</evidence>
<accession>A0A0F0KR93</accession>
<reference evidence="1 2" key="1">
    <citation type="submission" date="2015-02" db="EMBL/GenBank/DDBJ databases">
        <title>Draft genome sequences of ten Microbacterium spp. with emphasis on heavy metal contaminated environments.</title>
        <authorList>
            <person name="Corretto E."/>
        </authorList>
    </citation>
    <scope>NUCLEOTIDE SEQUENCE [LARGE SCALE GENOMIC DNA]</scope>
    <source>
        <strain evidence="1 2">DSM 12966</strain>
    </source>
</reference>
<dbReference type="PATRIC" id="fig|104336.4.peg.1677"/>
<protein>
    <submittedName>
        <fullName evidence="1">Uncharacterized protein</fullName>
    </submittedName>
</protein>
<keyword evidence="2" id="KW-1185">Reference proteome</keyword>
<dbReference type="Proteomes" id="UP000033572">
    <property type="component" value="Unassembled WGS sequence"/>
</dbReference>
<dbReference type="AlphaFoldDB" id="A0A0F0KR93"/>
<dbReference type="EMBL" id="JYIU01000040">
    <property type="protein sequence ID" value="KJL21736.1"/>
    <property type="molecule type" value="Genomic_DNA"/>
</dbReference>
<gene>
    <name evidence="1" type="ORF">RN50_01634</name>
</gene>
<name>A0A0F0KR93_9MICO</name>
<evidence type="ECO:0000313" key="2">
    <source>
        <dbReference type="Proteomes" id="UP000033572"/>
    </source>
</evidence>
<sequence>MTPFSSPDTAYEATDRCQFAHVDNLWMNPVRIGTDVWETDWTVDNSR</sequence>